<feature type="domain" description="Integrase catalytic" evidence="3">
    <location>
        <begin position="158"/>
        <end position="324"/>
    </location>
</feature>
<dbReference type="InterPro" id="IPR016197">
    <property type="entry name" value="Chromo-like_dom_sf"/>
</dbReference>
<organism evidence="4 5">
    <name type="scientific">Stichopus japonicus</name>
    <name type="common">Sea cucumber</name>
    <dbReference type="NCBI Taxonomy" id="307972"/>
    <lineage>
        <taxon>Eukaryota</taxon>
        <taxon>Metazoa</taxon>
        <taxon>Echinodermata</taxon>
        <taxon>Eleutherozoa</taxon>
        <taxon>Echinozoa</taxon>
        <taxon>Holothuroidea</taxon>
        <taxon>Aspidochirotacea</taxon>
        <taxon>Aspidochirotida</taxon>
        <taxon>Stichopodidae</taxon>
        <taxon>Apostichopus</taxon>
    </lineage>
</organism>
<dbReference type="AlphaFoldDB" id="A0A2G8L189"/>
<keyword evidence="5" id="KW-1185">Reference proteome</keyword>
<dbReference type="InterPro" id="IPR001584">
    <property type="entry name" value="Integrase_cat-core"/>
</dbReference>
<dbReference type="STRING" id="307972.A0A2G8L189"/>
<dbReference type="PANTHER" id="PTHR37984">
    <property type="entry name" value="PROTEIN CBG26694"/>
    <property type="match status" value="1"/>
</dbReference>
<dbReference type="Pfam" id="PF00385">
    <property type="entry name" value="Chromo"/>
    <property type="match status" value="1"/>
</dbReference>
<dbReference type="Pfam" id="PF00665">
    <property type="entry name" value="rve"/>
    <property type="match status" value="1"/>
</dbReference>
<feature type="compositionally biased region" description="Acidic residues" evidence="1">
    <location>
        <begin position="463"/>
        <end position="475"/>
    </location>
</feature>
<dbReference type="FunFam" id="3.30.420.10:FF:000032">
    <property type="entry name" value="Retrovirus-related Pol polyprotein from transposon 297-like Protein"/>
    <property type="match status" value="1"/>
</dbReference>
<feature type="compositionally biased region" description="Low complexity" evidence="1">
    <location>
        <begin position="483"/>
        <end position="509"/>
    </location>
</feature>
<dbReference type="PANTHER" id="PTHR37984:SF5">
    <property type="entry name" value="PROTEIN NYNRIN-LIKE"/>
    <property type="match status" value="1"/>
</dbReference>
<reference evidence="4 5" key="1">
    <citation type="journal article" date="2017" name="PLoS Biol.">
        <title>The sea cucumber genome provides insights into morphological evolution and visceral regeneration.</title>
        <authorList>
            <person name="Zhang X."/>
            <person name="Sun L."/>
            <person name="Yuan J."/>
            <person name="Sun Y."/>
            <person name="Gao Y."/>
            <person name="Zhang L."/>
            <person name="Li S."/>
            <person name="Dai H."/>
            <person name="Hamel J.F."/>
            <person name="Liu C."/>
            <person name="Yu Y."/>
            <person name="Liu S."/>
            <person name="Lin W."/>
            <person name="Guo K."/>
            <person name="Jin S."/>
            <person name="Xu P."/>
            <person name="Storey K.B."/>
            <person name="Huan P."/>
            <person name="Zhang T."/>
            <person name="Zhou Y."/>
            <person name="Zhang J."/>
            <person name="Lin C."/>
            <person name="Li X."/>
            <person name="Xing L."/>
            <person name="Huo D."/>
            <person name="Sun M."/>
            <person name="Wang L."/>
            <person name="Mercier A."/>
            <person name="Li F."/>
            <person name="Yang H."/>
            <person name="Xiang J."/>
        </authorList>
    </citation>
    <scope>NUCLEOTIDE SEQUENCE [LARGE SCALE GENOMIC DNA]</scope>
    <source>
        <strain evidence="4">Shaxun</strain>
        <tissue evidence="4">Muscle</tissue>
    </source>
</reference>
<dbReference type="EMBL" id="MRZV01000266">
    <property type="protein sequence ID" value="PIK54034.1"/>
    <property type="molecule type" value="Genomic_DNA"/>
</dbReference>
<dbReference type="OrthoDB" id="6118997at2759"/>
<feature type="domain" description="Chromo" evidence="2">
    <location>
        <begin position="517"/>
        <end position="552"/>
    </location>
</feature>
<proteinExistence type="predicted"/>
<dbReference type="Pfam" id="PF17921">
    <property type="entry name" value="Integrase_H2C2"/>
    <property type="match status" value="1"/>
</dbReference>
<comment type="caution">
    <text evidence="4">The sequence shown here is derived from an EMBL/GenBank/DDBJ whole genome shotgun (WGS) entry which is preliminary data.</text>
</comment>
<sequence>MVECQLFYANSPTVCTVDVPPNITELQRSCQDFAELINYMETGNLPANEQVAKRISIESNQYVLYNDVLYHLYQPRTRKITPSDHTIKQLAVPASLREDILLSFHDSTVGGGHQGFDRTYNTIRMKYYWPRMYVDVEKYVQSCEPCQKAKRAIHSHKAPLQPLPVVDVFQRWHMDILGPLTPSPEGFKYILLVVDSFSKWPEAFPLHSQEATEIAKVLYSQIFCRYGAPNVLVSDRGQNFMSKLIKALSELFQITRHHTSAYHPQTNAACERYNSSIAQAIRAHCGTESQCWASTLPAVMMAYRLSPAIHTSKFSPYFLLFGREMRTPIDNQLIPKDNITGDVKWYLDTVTQDLEIFRNIAKENIVAAREKQKALYDQSTRVPEFTIGDRVWLYCRKVPQGISVKLFCKWTGPYYICASGPNFTFKLRNCKDNKEVKSLVHSNRLKIYFDPQDRPNFTPDPLPDTEELSPEEIQDSTDNAPQSTPELKPPSSSESGSSNTGSENTESPTQVTNVPSKIAERLLKCQRYNGKLYYKVKWEDHSDTTWELEENISDFLKQEFHISKTLDGKKRKRPLLQKHKYFTAV</sequence>
<protein>
    <recommendedName>
        <fullName evidence="6">Retrovirus-related Pol polyprotein from transposon</fullName>
    </recommendedName>
</protein>
<evidence type="ECO:0000313" key="4">
    <source>
        <dbReference type="EMBL" id="PIK54034.1"/>
    </source>
</evidence>
<dbReference type="PROSITE" id="PS50994">
    <property type="entry name" value="INTEGRASE"/>
    <property type="match status" value="1"/>
</dbReference>
<dbReference type="InterPro" id="IPR036397">
    <property type="entry name" value="RNaseH_sf"/>
</dbReference>
<dbReference type="InterPro" id="IPR000953">
    <property type="entry name" value="Chromo/chromo_shadow_dom"/>
</dbReference>
<dbReference type="InterPro" id="IPR041588">
    <property type="entry name" value="Integrase_H2C2"/>
</dbReference>
<dbReference type="CDD" id="cd00024">
    <property type="entry name" value="CD_CSD"/>
    <property type="match status" value="1"/>
</dbReference>
<dbReference type="InterPro" id="IPR050951">
    <property type="entry name" value="Retrovirus_Pol_polyprotein"/>
</dbReference>
<evidence type="ECO:0000259" key="3">
    <source>
        <dbReference type="PROSITE" id="PS50994"/>
    </source>
</evidence>
<accession>A0A2G8L189</accession>
<dbReference type="SUPFAM" id="SSF53098">
    <property type="entry name" value="Ribonuclease H-like"/>
    <property type="match status" value="1"/>
</dbReference>
<dbReference type="PROSITE" id="PS50013">
    <property type="entry name" value="CHROMO_2"/>
    <property type="match status" value="1"/>
</dbReference>
<dbReference type="InterPro" id="IPR023780">
    <property type="entry name" value="Chromo_domain"/>
</dbReference>
<dbReference type="FunFam" id="1.10.340.70:FF:000001">
    <property type="entry name" value="Retrovirus-related Pol polyprotein from transposon gypsy-like Protein"/>
    <property type="match status" value="1"/>
</dbReference>
<evidence type="ECO:0000256" key="1">
    <source>
        <dbReference type="SAM" id="MobiDB-lite"/>
    </source>
</evidence>
<evidence type="ECO:0000259" key="2">
    <source>
        <dbReference type="PROSITE" id="PS50013"/>
    </source>
</evidence>
<dbReference type="InterPro" id="IPR012337">
    <property type="entry name" value="RNaseH-like_sf"/>
</dbReference>
<evidence type="ECO:0008006" key="6">
    <source>
        <dbReference type="Google" id="ProtNLM"/>
    </source>
</evidence>
<evidence type="ECO:0000313" key="5">
    <source>
        <dbReference type="Proteomes" id="UP000230750"/>
    </source>
</evidence>
<dbReference type="Proteomes" id="UP000230750">
    <property type="component" value="Unassembled WGS sequence"/>
</dbReference>
<dbReference type="Gene3D" id="2.40.50.40">
    <property type="match status" value="1"/>
</dbReference>
<name>A0A2G8L189_STIJA</name>
<dbReference type="Gene3D" id="1.10.340.70">
    <property type="match status" value="1"/>
</dbReference>
<dbReference type="GO" id="GO:0015074">
    <property type="term" value="P:DNA integration"/>
    <property type="evidence" value="ECO:0007669"/>
    <property type="project" value="InterPro"/>
</dbReference>
<dbReference type="Gene3D" id="3.30.420.10">
    <property type="entry name" value="Ribonuclease H-like superfamily/Ribonuclease H"/>
    <property type="match status" value="1"/>
</dbReference>
<gene>
    <name evidence="4" type="ORF">BSL78_09063</name>
</gene>
<dbReference type="GO" id="GO:0003676">
    <property type="term" value="F:nucleic acid binding"/>
    <property type="evidence" value="ECO:0007669"/>
    <property type="project" value="InterPro"/>
</dbReference>
<dbReference type="SUPFAM" id="SSF54160">
    <property type="entry name" value="Chromo domain-like"/>
    <property type="match status" value="1"/>
</dbReference>
<feature type="region of interest" description="Disordered" evidence="1">
    <location>
        <begin position="450"/>
        <end position="515"/>
    </location>
</feature>